<evidence type="ECO:0000259" key="11">
    <source>
        <dbReference type="PROSITE" id="PS51379"/>
    </source>
</evidence>
<dbReference type="InterPro" id="IPR016164">
    <property type="entry name" value="FAD-linked_Oxase-like_C"/>
</dbReference>
<dbReference type="EC" id="1.1.2.4" evidence="10"/>
<keyword evidence="9" id="KW-0411">Iron-sulfur</keyword>
<dbReference type="SUPFAM" id="SSF46548">
    <property type="entry name" value="alpha-helical ferredoxin"/>
    <property type="match status" value="1"/>
</dbReference>
<dbReference type="SUPFAM" id="SSF56176">
    <property type="entry name" value="FAD-binding/transporter-associated domain-like"/>
    <property type="match status" value="1"/>
</dbReference>
<evidence type="ECO:0000256" key="2">
    <source>
        <dbReference type="ARBA" id="ARBA00008000"/>
    </source>
</evidence>
<keyword evidence="14" id="KW-1185">Reference proteome</keyword>
<gene>
    <name evidence="13" type="ORF">GCM10023216_30110</name>
</gene>
<comment type="similarity">
    <text evidence="2">Belongs to the FAD-binding oxidoreductase/transferase type 4 family.</text>
</comment>
<evidence type="ECO:0000256" key="6">
    <source>
        <dbReference type="ARBA" id="ARBA00022946"/>
    </source>
</evidence>
<feature type="domain" description="FAD-binding PCMH-type" evidence="12">
    <location>
        <begin position="33"/>
        <end position="261"/>
    </location>
</feature>
<dbReference type="InterPro" id="IPR017900">
    <property type="entry name" value="4Fe4S_Fe_S_CS"/>
</dbReference>
<dbReference type="Gene3D" id="3.30.465.10">
    <property type="match status" value="1"/>
</dbReference>
<accession>A0ABP8YPN9</accession>
<dbReference type="InterPro" id="IPR016166">
    <property type="entry name" value="FAD-bd_PCMH"/>
</dbReference>
<dbReference type="Gene3D" id="3.30.70.2740">
    <property type="match status" value="1"/>
</dbReference>
<evidence type="ECO:0000256" key="1">
    <source>
        <dbReference type="ARBA" id="ARBA00001974"/>
    </source>
</evidence>
<dbReference type="InterPro" id="IPR006094">
    <property type="entry name" value="Oxid_FAD_bind_N"/>
</dbReference>
<evidence type="ECO:0000256" key="8">
    <source>
        <dbReference type="ARBA" id="ARBA00023004"/>
    </source>
</evidence>
<dbReference type="Pfam" id="PF02913">
    <property type="entry name" value="FAD-oxidase_C"/>
    <property type="match status" value="1"/>
</dbReference>
<dbReference type="Pfam" id="PF01565">
    <property type="entry name" value="FAD_binding_4"/>
    <property type="match status" value="1"/>
</dbReference>
<protein>
    <recommendedName>
        <fullName evidence="10">D-lactate dehydrogenase (cytochrome)</fullName>
        <ecNumber evidence="10">1.1.2.4</ecNumber>
    </recommendedName>
</protein>
<keyword evidence="6" id="KW-0809">Transit peptide</keyword>
<reference evidence="14" key="1">
    <citation type="journal article" date="2019" name="Int. J. Syst. Evol. Microbiol.">
        <title>The Global Catalogue of Microorganisms (GCM) 10K type strain sequencing project: providing services to taxonomists for standard genome sequencing and annotation.</title>
        <authorList>
            <consortium name="The Broad Institute Genomics Platform"/>
            <consortium name="The Broad Institute Genome Sequencing Center for Infectious Disease"/>
            <person name="Wu L."/>
            <person name="Ma J."/>
        </authorList>
    </citation>
    <scope>NUCLEOTIDE SEQUENCE [LARGE SCALE GENOMIC DNA]</scope>
    <source>
        <strain evidence="14">JCM 18063</strain>
    </source>
</reference>
<dbReference type="InterPro" id="IPR016167">
    <property type="entry name" value="FAD-bd_PCMH_sub1"/>
</dbReference>
<dbReference type="InterPro" id="IPR016169">
    <property type="entry name" value="FAD-bd_PCMH_sub2"/>
</dbReference>
<evidence type="ECO:0000256" key="3">
    <source>
        <dbReference type="ARBA" id="ARBA00022630"/>
    </source>
</evidence>
<evidence type="ECO:0000313" key="14">
    <source>
        <dbReference type="Proteomes" id="UP001500956"/>
    </source>
</evidence>
<keyword evidence="7" id="KW-0560">Oxidoreductase</keyword>
<dbReference type="Gene3D" id="1.10.45.10">
    <property type="entry name" value="Vanillyl-alcohol Oxidase, Chain A, domain 4"/>
    <property type="match status" value="1"/>
</dbReference>
<keyword evidence="8" id="KW-0408">Iron</keyword>
<dbReference type="PANTHER" id="PTHR11748:SF111">
    <property type="entry name" value="D-LACTATE DEHYDROGENASE, MITOCHONDRIAL-RELATED"/>
    <property type="match status" value="1"/>
</dbReference>
<dbReference type="PROSITE" id="PS51379">
    <property type="entry name" value="4FE4S_FER_2"/>
    <property type="match status" value="1"/>
</dbReference>
<sequence>MDLLDDLTRELGADQVLGRSLDRHVRAHDASHYLLVPEVVAIAPDAAAVARTFATAARHGAPVTLRAGGTSLSGQACGTGVLLDTRRGFRGIEVLDGGARVRVQPGATLRAVNARLAPYGRALGPDPASESACTVGGVVANNSSGMAAGTEHNSYRTVESMTVVLASGTVVDTAAPDAADRLRAAEPGLVATLERLRDRVRHDPGAVAEIAERFAMKNTMGYGINAFCDATDVVDLLRGLVVGSEGTLGFVAEAVFRTVPVQRAAATGLLVLEDVEAAAAALPGLVATGAAALELMDATSLRVAQRAEHVPAALHGLEVDRHAAVLVEYRADDEVQLRGRLTAARPFLDGLPAVVPIELSSDTTVRADLWAVRKGLYAAVAGARPEGTTALLEDVVVPVEHLADTCRELAALLVEHEYVDPVVFGHAKDGNLHFMLTDDLEDPSSVARLEAFTEDLVDLVLRHGGNLKAEHGTGRAMAPFVPRQYSAGLVAVMRELKDAFDPVGILNPGVLLTDDSRAHLADLKPVARVEEEVDRCVECGYCEPVCPSKDLTLTPRQRIVARRARALADAAGDTALVREIDDAYRYDGVETCAADGMCATACPVGIDTGALVKRLRSQDRGRLEQEVWRGTARHWSVLTSAAGAVLDTLRRVPAPWVELPNAAARAVLGHDTVPRWTPDLPGGGRARSRGTGGREVQGRAAAVFLPSCQGALFAPADDGPGVQAALARLCEEAGVGLAVPAGVDGLCCGTPWSSKGYTDGHARMAEHVLQAVSQARDRIGHDVPVVVDASSCTEGVARIMSDARAAGDPRATEVQDAVTFVARDVLPRIAQGRIRPVDSLTLHPTCASTRSGIDHDLRTVADAVARTVHVPVDAGCCGFAGDRGMLHPELTASATAAEAGDVERLDAVEHASCNRACEIAMSRATRRTYRHVLEVAARALDGPG</sequence>
<keyword evidence="5" id="KW-0274">FAD</keyword>
<comment type="cofactor">
    <cofactor evidence="1">
        <name>FAD</name>
        <dbReference type="ChEBI" id="CHEBI:57692"/>
    </cofactor>
</comment>
<evidence type="ECO:0000259" key="12">
    <source>
        <dbReference type="PROSITE" id="PS51387"/>
    </source>
</evidence>
<dbReference type="Proteomes" id="UP001500956">
    <property type="component" value="Unassembled WGS sequence"/>
</dbReference>
<dbReference type="InterPro" id="IPR016171">
    <property type="entry name" value="Vanillyl_alc_oxidase_C-sub2"/>
</dbReference>
<dbReference type="InterPro" id="IPR009051">
    <property type="entry name" value="Helical_ferredxn"/>
</dbReference>
<dbReference type="PROSITE" id="PS00198">
    <property type="entry name" value="4FE4S_FER_1"/>
    <property type="match status" value="1"/>
</dbReference>
<dbReference type="PROSITE" id="PS51387">
    <property type="entry name" value="FAD_PCMH"/>
    <property type="match status" value="1"/>
</dbReference>
<dbReference type="InterPro" id="IPR017896">
    <property type="entry name" value="4Fe4S_Fe-S-bd"/>
</dbReference>
<dbReference type="InterPro" id="IPR004017">
    <property type="entry name" value="Cys_rich_dom"/>
</dbReference>
<dbReference type="Pfam" id="PF13183">
    <property type="entry name" value="Fer4_8"/>
    <property type="match status" value="1"/>
</dbReference>
<dbReference type="Gene3D" id="3.30.43.10">
    <property type="entry name" value="Uridine Diphospho-n-acetylenolpyruvylglucosamine Reductase, domain 2"/>
    <property type="match status" value="1"/>
</dbReference>
<dbReference type="InterPro" id="IPR004113">
    <property type="entry name" value="FAD-bd_oxidored_4_C"/>
</dbReference>
<evidence type="ECO:0000256" key="10">
    <source>
        <dbReference type="ARBA" id="ARBA00038897"/>
    </source>
</evidence>
<proteinExistence type="inferred from homology"/>
<dbReference type="InterPro" id="IPR036318">
    <property type="entry name" value="FAD-bd_PCMH-like_sf"/>
</dbReference>
<evidence type="ECO:0000256" key="7">
    <source>
        <dbReference type="ARBA" id="ARBA00023002"/>
    </source>
</evidence>
<evidence type="ECO:0000256" key="9">
    <source>
        <dbReference type="ARBA" id="ARBA00023014"/>
    </source>
</evidence>
<keyword evidence="4" id="KW-0479">Metal-binding</keyword>
<evidence type="ECO:0000313" key="13">
    <source>
        <dbReference type="EMBL" id="GAA4735200.1"/>
    </source>
</evidence>
<evidence type="ECO:0000256" key="4">
    <source>
        <dbReference type="ARBA" id="ARBA00022723"/>
    </source>
</evidence>
<dbReference type="RefSeq" id="WP_343037584.1">
    <property type="nucleotide sequence ID" value="NZ_BAABID010000017.1"/>
</dbReference>
<dbReference type="Gene3D" id="1.10.1060.10">
    <property type="entry name" value="Alpha-helical ferredoxin"/>
    <property type="match status" value="1"/>
</dbReference>
<feature type="domain" description="4Fe-4S ferredoxin-type" evidence="11">
    <location>
        <begin position="527"/>
        <end position="556"/>
    </location>
</feature>
<comment type="caution">
    <text evidence="13">The sequence shown here is derived from an EMBL/GenBank/DDBJ whole genome shotgun (WGS) entry which is preliminary data.</text>
</comment>
<keyword evidence="3" id="KW-0285">Flavoprotein</keyword>
<name>A0ABP8YPN9_9MICO</name>
<dbReference type="SUPFAM" id="SSF55103">
    <property type="entry name" value="FAD-linked oxidases, C-terminal domain"/>
    <property type="match status" value="1"/>
</dbReference>
<dbReference type="Pfam" id="PF02754">
    <property type="entry name" value="CCG"/>
    <property type="match status" value="1"/>
</dbReference>
<dbReference type="EMBL" id="BAABID010000017">
    <property type="protein sequence ID" value="GAA4735200.1"/>
    <property type="molecule type" value="Genomic_DNA"/>
</dbReference>
<organism evidence="13 14">
    <name type="scientific">Isoptericola chiayiensis</name>
    <dbReference type="NCBI Taxonomy" id="579446"/>
    <lineage>
        <taxon>Bacteria</taxon>
        <taxon>Bacillati</taxon>
        <taxon>Actinomycetota</taxon>
        <taxon>Actinomycetes</taxon>
        <taxon>Micrococcales</taxon>
        <taxon>Promicromonosporaceae</taxon>
        <taxon>Isoptericola</taxon>
    </lineage>
</organism>
<dbReference type="PANTHER" id="PTHR11748">
    <property type="entry name" value="D-LACTATE DEHYDROGENASE"/>
    <property type="match status" value="1"/>
</dbReference>
<evidence type="ECO:0000256" key="5">
    <source>
        <dbReference type="ARBA" id="ARBA00022827"/>
    </source>
</evidence>